<dbReference type="Proteomes" id="UP000193928">
    <property type="component" value="Unassembled WGS sequence"/>
</dbReference>
<keyword evidence="4" id="KW-1185">Reference proteome</keyword>
<protein>
    <recommendedName>
        <fullName evidence="5">GNAT family N-acetyltransferase</fullName>
    </recommendedName>
</protein>
<evidence type="ECO:0000313" key="2">
    <source>
        <dbReference type="EMBL" id="ORV85198.1"/>
    </source>
</evidence>
<dbReference type="AlphaFoldDB" id="A0A1A6BF27"/>
<name>A0A1A6BF27_MYCGO</name>
<accession>A0A1A6BF27</accession>
<reference evidence="1 3" key="2">
    <citation type="submission" date="2016-06" db="EMBL/GenBank/DDBJ databases">
        <authorList>
            <person name="Kjaerup R.B."/>
            <person name="Dalgaard T.S."/>
            <person name="Juul-Madsen H.R."/>
        </authorList>
    </citation>
    <scope>NUCLEOTIDE SEQUENCE [LARGE SCALE GENOMIC DNA]</scope>
    <source>
        <strain evidence="1 3">1245752.6</strain>
    </source>
</reference>
<evidence type="ECO:0000313" key="3">
    <source>
        <dbReference type="Proteomes" id="UP000093757"/>
    </source>
</evidence>
<proteinExistence type="predicted"/>
<gene>
    <name evidence="1" type="ORF">A9W98_22565</name>
    <name evidence="2" type="ORF">AWC08_25815</name>
</gene>
<evidence type="ECO:0000313" key="1">
    <source>
        <dbReference type="EMBL" id="OBS00930.1"/>
    </source>
</evidence>
<comment type="caution">
    <text evidence="1">The sequence shown here is derived from an EMBL/GenBank/DDBJ whole genome shotgun (WGS) entry which is preliminary data.</text>
</comment>
<dbReference type="EMBL" id="LQOY01000089">
    <property type="protein sequence ID" value="ORV85198.1"/>
    <property type="molecule type" value="Genomic_DNA"/>
</dbReference>
<evidence type="ECO:0008006" key="5">
    <source>
        <dbReference type="Google" id="ProtNLM"/>
    </source>
</evidence>
<dbReference type="Proteomes" id="UP000093757">
    <property type="component" value="Unassembled WGS sequence"/>
</dbReference>
<sequence>MVRRDHLNSASLGPAQLGALVDTLYDIYRQSARGCSRDEFAAVVFSAGDGRFMLFYDERDQCAGFSYVAFDHLERENIAVINAGVFFRPGYRGGAMAGLFGLGQALRFKVRSPRTPLAYATRSSSPAVYRLLASTMPRLYPSRSHSTPPEVERLAMAASRRRHYEPIGADPWVVRSDAVPLDVSRMQKLRGDPHVRFFTAMAPRYTEGEAVVVWIPLDVANILVGVLRLVRARLAR</sequence>
<evidence type="ECO:0000313" key="4">
    <source>
        <dbReference type="Proteomes" id="UP000193928"/>
    </source>
</evidence>
<dbReference type="EMBL" id="MAEM01000328">
    <property type="protein sequence ID" value="OBS00930.1"/>
    <property type="molecule type" value="Genomic_DNA"/>
</dbReference>
<reference evidence="2 4" key="1">
    <citation type="submission" date="2016-01" db="EMBL/GenBank/DDBJ databases">
        <title>The new phylogeny of the genus Mycobacterium.</title>
        <authorList>
            <person name="Tarcisio F."/>
            <person name="Conor M."/>
            <person name="Antonella G."/>
            <person name="Elisabetta G."/>
            <person name="Giulia F.S."/>
            <person name="Sara T."/>
            <person name="Anna F."/>
            <person name="Clotilde B."/>
            <person name="Roberto B."/>
            <person name="Veronica D.S."/>
            <person name="Fabio R."/>
            <person name="Monica P."/>
            <person name="Olivier J."/>
            <person name="Enrico T."/>
            <person name="Nicola S."/>
        </authorList>
    </citation>
    <scope>NUCLEOTIDE SEQUENCE [LARGE SCALE GENOMIC DNA]</scope>
    <source>
        <strain evidence="2 4">DSM 44160</strain>
    </source>
</reference>
<organism evidence="1 3">
    <name type="scientific">Mycobacterium gordonae</name>
    <dbReference type="NCBI Taxonomy" id="1778"/>
    <lineage>
        <taxon>Bacteria</taxon>
        <taxon>Bacillati</taxon>
        <taxon>Actinomycetota</taxon>
        <taxon>Actinomycetes</taxon>
        <taxon>Mycobacteriales</taxon>
        <taxon>Mycobacteriaceae</taxon>
        <taxon>Mycobacterium</taxon>
    </lineage>
</organism>